<accession>G9WXV2</accession>
<sequence>MFNVFIKGLVKWKKVIAAVTVFFDFSCDAHKLNKI</sequence>
<dbReference type="EMBL" id="AFZE01000001">
    <property type="protein sequence ID" value="EHL16949.1"/>
    <property type="molecule type" value="Genomic_DNA"/>
</dbReference>
<organism evidence="1">
    <name type="scientific">Peptoanaerobacter stomatis</name>
    <dbReference type="NCBI Taxonomy" id="796937"/>
    <lineage>
        <taxon>Bacteria</taxon>
        <taxon>Bacillati</taxon>
        <taxon>Bacillota</taxon>
        <taxon>Clostridia</taxon>
        <taxon>Peptostreptococcales</taxon>
        <taxon>Filifactoraceae</taxon>
        <taxon>Peptoanaerobacter</taxon>
    </lineage>
</organism>
<gene>
    <name evidence="1" type="ORF">HMPREF9629_00191</name>
</gene>
<name>G9WXV2_9FIRM</name>
<evidence type="ECO:0000313" key="1">
    <source>
        <dbReference type="EMBL" id="EHL16949.1"/>
    </source>
</evidence>
<proteinExistence type="predicted"/>
<dbReference type="BioCyc" id="EBAC796937-HMP:GMGH-191-MONOMER"/>
<protein>
    <submittedName>
        <fullName evidence="1">Uncharacterized protein</fullName>
    </submittedName>
</protein>
<reference evidence="1" key="1">
    <citation type="submission" date="2011-08" db="EMBL/GenBank/DDBJ databases">
        <title>The Genome Sequence of Eubacteriaceae bacterium ACC19a.</title>
        <authorList>
            <consortium name="The Broad Institute Genome Sequencing Platform"/>
            <person name="Earl A."/>
            <person name="Ward D."/>
            <person name="Feldgarden M."/>
            <person name="Gevers D."/>
            <person name="Sizova M."/>
            <person name="Hazen A."/>
            <person name="Epstein S."/>
            <person name="Young S.K."/>
            <person name="Zeng Q."/>
            <person name="Gargeya S."/>
            <person name="Fitzgerald M."/>
            <person name="Haas B."/>
            <person name="Abouelleil A."/>
            <person name="Alvarado L."/>
            <person name="Arachchi H.M."/>
            <person name="Berlin A."/>
            <person name="Brown A."/>
            <person name="Chapman S.B."/>
            <person name="Chen Z."/>
            <person name="Dunbar C."/>
            <person name="Freedman E."/>
            <person name="Gearin G."/>
            <person name="Gellesch M."/>
            <person name="Goldberg J."/>
            <person name="Griggs A."/>
            <person name="Gujja S."/>
            <person name="Heiman D."/>
            <person name="Howarth C."/>
            <person name="Larson L."/>
            <person name="Lui A."/>
            <person name="MacDonald P.J.P."/>
            <person name="Montmayeur A."/>
            <person name="Murphy C."/>
            <person name="Neiman D."/>
            <person name="Pearson M."/>
            <person name="Priest M."/>
            <person name="Roberts A."/>
            <person name="Saif S."/>
            <person name="Shea T."/>
            <person name="Shenoy N."/>
            <person name="Sisk P."/>
            <person name="Stolte C."/>
            <person name="Sykes S."/>
            <person name="Wortman J."/>
            <person name="Nusbaum C."/>
            <person name="Birren B."/>
        </authorList>
    </citation>
    <scope>NUCLEOTIDE SEQUENCE [LARGE SCALE GENOMIC DNA]</scope>
    <source>
        <strain evidence="1">ACC19a</strain>
    </source>
</reference>
<dbReference type="AlphaFoldDB" id="G9WXV2"/>
<dbReference type="HOGENOM" id="CLU_3366430_0_0_9"/>
<comment type="caution">
    <text evidence="1">The sequence shown here is derived from an EMBL/GenBank/DDBJ whole genome shotgun (WGS) entry which is preliminary data.</text>
</comment>
<dbReference type="Proteomes" id="UP000006437">
    <property type="component" value="Unassembled WGS sequence"/>
</dbReference>